<reference evidence="4 5" key="1">
    <citation type="journal article" date="2014" name="Mol. Plant">
        <title>Chromosome Scale Genome Assembly and Transcriptome Profiling of Nannochloropsis gaditana in Nitrogen Depletion.</title>
        <authorList>
            <person name="Corteggiani Carpinelli E."/>
            <person name="Telatin A."/>
            <person name="Vitulo N."/>
            <person name="Forcato C."/>
            <person name="D'Angelo M."/>
            <person name="Schiavon R."/>
            <person name="Vezzi A."/>
            <person name="Giacometti G.M."/>
            <person name="Morosinotto T."/>
            <person name="Valle G."/>
        </authorList>
    </citation>
    <scope>NUCLEOTIDE SEQUENCE [LARGE SCALE GENOMIC DNA]</scope>
    <source>
        <strain evidence="4 5">B-31</strain>
    </source>
</reference>
<feature type="domain" description="Ketopantoate reductase N-terminal" evidence="2">
    <location>
        <begin position="219"/>
        <end position="311"/>
    </location>
</feature>
<dbReference type="Gene3D" id="3.40.50.720">
    <property type="entry name" value="NAD(P)-binding Rossmann-like Domain"/>
    <property type="match status" value="2"/>
</dbReference>
<feature type="region of interest" description="Disordered" evidence="1">
    <location>
        <begin position="173"/>
        <end position="204"/>
    </location>
</feature>
<sequence>MTCNRMSSRRRRRLLPVNLYSLLLFLFTTSLPVGYSFFTPRANSINCQPPYSKSSPLQHRYGRTFLQNIRKSRICLVQMSFLSSTAAPVSATAPSPVHQAPARQSILVLGAGAVGSLYGGRLCEAGHDVTFLMRREYDAVAATGLRISSPDGDMFFPQPSIARSIEEVAVSRARRARRKGAGEGGGGEGKGDQAGGMAGDAERRKVVEETRDIEGAEGEAYVPVDWVIVTLKSSSFHAIPSLLEDRRVVGNATRILVLMNGYGLEEDLVGQGIDGKRVFGGMAFVCANRGPVGSGEIAHLKYGKLMIGHYEDDPVELSLVAGLFKGAKVEVETTPCLLHGRWSKCCWNIPFNGLGCILGGKSVDHIVQTPELRRLATLVMADVVKVANVELGGREGGQEGGREGGKIEPSFQEHLFALTDAMGPYMSSTVLDLLGGLPMETEYMFLRPLKRAEALGVEVPYLEGVALAVEGIRKSRGL</sequence>
<proteinExistence type="predicted"/>
<dbReference type="InterPro" id="IPR013328">
    <property type="entry name" value="6PGD_dom2"/>
</dbReference>
<protein>
    <submittedName>
        <fullName evidence="4">2-dehydropantoate 2-reductase</fullName>
    </submittedName>
</protein>
<evidence type="ECO:0000256" key="1">
    <source>
        <dbReference type="SAM" id="MobiDB-lite"/>
    </source>
</evidence>
<evidence type="ECO:0000259" key="3">
    <source>
        <dbReference type="Pfam" id="PF08546"/>
    </source>
</evidence>
<accession>W7TF52</accession>
<dbReference type="InterPro" id="IPR051402">
    <property type="entry name" value="KPR-Related"/>
</dbReference>
<dbReference type="InterPro" id="IPR013752">
    <property type="entry name" value="KPA_reductase"/>
</dbReference>
<dbReference type="Pfam" id="PF08546">
    <property type="entry name" value="ApbA_C"/>
    <property type="match status" value="1"/>
</dbReference>
<gene>
    <name evidence="4" type="ORF">Naga_100064g18</name>
</gene>
<feature type="domain" description="Ketopantoate reductase C-terminal" evidence="3">
    <location>
        <begin position="339"/>
        <end position="469"/>
    </location>
</feature>
<feature type="compositionally biased region" description="Gly residues" evidence="1">
    <location>
        <begin position="182"/>
        <end position="198"/>
    </location>
</feature>
<dbReference type="Pfam" id="PF02558">
    <property type="entry name" value="ApbA"/>
    <property type="match status" value="2"/>
</dbReference>
<evidence type="ECO:0000313" key="5">
    <source>
        <dbReference type="Proteomes" id="UP000019335"/>
    </source>
</evidence>
<comment type="caution">
    <text evidence="4">The sequence shown here is derived from an EMBL/GenBank/DDBJ whole genome shotgun (WGS) entry which is preliminary data.</text>
</comment>
<keyword evidence="5" id="KW-1185">Reference proteome</keyword>
<dbReference type="InterPro" id="IPR008927">
    <property type="entry name" value="6-PGluconate_DH-like_C_sf"/>
</dbReference>
<dbReference type="PANTHER" id="PTHR21708:SF26">
    <property type="entry name" value="2-DEHYDROPANTOATE 2-REDUCTASE"/>
    <property type="match status" value="1"/>
</dbReference>
<dbReference type="GO" id="GO:0005737">
    <property type="term" value="C:cytoplasm"/>
    <property type="evidence" value="ECO:0007669"/>
    <property type="project" value="TreeGrafter"/>
</dbReference>
<dbReference type="AlphaFoldDB" id="W7TF52"/>
<dbReference type="SUPFAM" id="SSF48179">
    <property type="entry name" value="6-phosphogluconate dehydrogenase C-terminal domain-like"/>
    <property type="match status" value="1"/>
</dbReference>
<dbReference type="Gene3D" id="1.10.1040.10">
    <property type="entry name" value="N-(1-d-carboxylethyl)-l-norvaline Dehydrogenase, domain 2"/>
    <property type="match status" value="1"/>
</dbReference>
<evidence type="ECO:0000313" key="4">
    <source>
        <dbReference type="EMBL" id="EWM22153.1"/>
    </source>
</evidence>
<dbReference type="OrthoDB" id="3609at2759"/>
<dbReference type="EMBL" id="AZIL01002276">
    <property type="protein sequence ID" value="EWM22153.1"/>
    <property type="molecule type" value="Genomic_DNA"/>
</dbReference>
<dbReference type="InterPro" id="IPR013332">
    <property type="entry name" value="KPR_N"/>
</dbReference>
<evidence type="ECO:0000259" key="2">
    <source>
        <dbReference type="Pfam" id="PF02558"/>
    </source>
</evidence>
<dbReference type="Proteomes" id="UP000019335">
    <property type="component" value="Unassembled WGS sequence"/>
</dbReference>
<feature type="domain" description="Ketopantoate reductase N-terminal" evidence="2">
    <location>
        <begin position="106"/>
        <end position="165"/>
    </location>
</feature>
<name>W7TF52_9STRA</name>
<organism evidence="4 5">
    <name type="scientific">Nannochloropsis gaditana</name>
    <dbReference type="NCBI Taxonomy" id="72520"/>
    <lineage>
        <taxon>Eukaryota</taxon>
        <taxon>Sar</taxon>
        <taxon>Stramenopiles</taxon>
        <taxon>Ochrophyta</taxon>
        <taxon>Eustigmatophyceae</taxon>
        <taxon>Eustigmatales</taxon>
        <taxon>Monodopsidaceae</taxon>
        <taxon>Nannochloropsis</taxon>
    </lineage>
</organism>
<dbReference type="PANTHER" id="PTHR21708">
    <property type="entry name" value="PROBABLE 2-DEHYDROPANTOATE 2-REDUCTASE"/>
    <property type="match status" value="1"/>
</dbReference>